<dbReference type="EMBL" id="JAWDGP010005567">
    <property type="protein sequence ID" value="KAK3756054.1"/>
    <property type="molecule type" value="Genomic_DNA"/>
</dbReference>
<name>A0AAE0YRV8_9GAST</name>
<sequence>MMEIYSKFNPIINFSSHWTKVDAAARQALAKQSKAERSPAVYKSSSIFLMLRPARQQTSHAGAQHGGDQCDLTLFLEFEAQHCL</sequence>
<comment type="caution">
    <text evidence="1">The sequence shown here is derived from an EMBL/GenBank/DDBJ whole genome shotgun (WGS) entry which is preliminary data.</text>
</comment>
<dbReference type="AlphaFoldDB" id="A0AAE0YRV8"/>
<evidence type="ECO:0000313" key="1">
    <source>
        <dbReference type="EMBL" id="KAK3756054.1"/>
    </source>
</evidence>
<reference evidence="1" key="1">
    <citation type="journal article" date="2023" name="G3 (Bethesda)">
        <title>A reference genome for the long-term kleptoplast-retaining sea slug Elysia crispata morphotype clarki.</title>
        <authorList>
            <person name="Eastman K.E."/>
            <person name="Pendleton A.L."/>
            <person name="Shaikh M.A."/>
            <person name="Suttiyut T."/>
            <person name="Ogas R."/>
            <person name="Tomko P."/>
            <person name="Gavelis G."/>
            <person name="Widhalm J.R."/>
            <person name="Wisecaver J.H."/>
        </authorList>
    </citation>
    <scope>NUCLEOTIDE SEQUENCE</scope>
    <source>
        <strain evidence="1">ECLA1</strain>
    </source>
</reference>
<proteinExistence type="predicted"/>
<keyword evidence="2" id="KW-1185">Reference proteome</keyword>
<gene>
    <name evidence="1" type="ORF">RRG08_032977</name>
</gene>
<organism evidence="1 2">
    <name type="scientific">Elysia crispata</name>
    <name type="common">lettuce slug</name>
    <dbReference type="NCBI Taxonomy" id="231223"/>
    <lineage>
        <taxon>Eukaryota</taxon>
        <taxon>Metazoa</taxon>
        <taxon>Spiralia</taxon>
        <taxon>Lophotrochozoa</taxon>
        <taxon>Mollusca</taxon>
        <taxon>Gastropoda</taxon>
        <taxon>Heterobranchia</taxon>
        <taxon>Euthyneura</taxon>
        <taxon>Panpulmonata</taxon>
        <taxon>Sacoglossa</taxon>
        <taxon>Placobranchoidea</taxon>
        <taxon>Plakobranchidae</taxon>
        <taxon>Elysia</taxon>
    </lineage>
</organism>
<accession>A0AAE0YRV8</accession>
<protein>
    <submittedName>
        <fullName evidence="1">Uncharacterized protein</fullName>
    </submittedName>
</protein>
<evidence type="ECO:0000313" key="2">
    <source>
        <dbReference type="Proteomes" id="UP001283361"/>
    </source>
</evidence>
<dbReference type="Proteomes" id="UP001283361">
    <property type="component" value="Unassembled WGS sequence"/>
</dbReference>